<evidence type="ECO:0000313" key="3">
    <source>
        <dbReference type="Proteomes" id="UP000054270"/>
    </source>
</evidence>
<feature type="region of interest" description="Disordered" evidence="1">
    <location>
        <begin position="23"/>
        <end position="55"/>
    </location>
</feature>
<gene>
    <name evidence="2" type="ORF">HYPSUDRAFT_210245</name>
</gene>
<feature type="region of interest" description="Disordered" evidence="1">
    <location>
        <begin position="84"/>
        <end position="124"/>
    </location>
</feature>
<proteinExistence type="predicted"/>
<organism evidence="2 3">
    <name type="scientific">Hypholoma sublateritium (strain FD-334 SS-4)</name>
    <dbReference type="NCBI Taxonomy" id="945553"/>
    <lineage>
        <taxon>Eukaryota</taxon>
        <taxon>Fungi</taxon>
        <taxon>Dikarya</taxon>
        <taxon>Basidiomycota</taxon>
        <taxon>Agaricomycotina</taxon>
        <taxon>Agaricomycetes</taxon>
        <taxon>Agaricomycetidae</taxon>
        <taxon>Agaricales</taxon>
        <taxon>Agaricineae</taxon>
        <taxon>Strophariaceae</taxon>
        <taxon>Hypholoma</taxon>
    </lineage>
</organism>
<reference evidence="3" key="1">
    <citation type="submission" date="2014-04" db="EMBL/GenBank/DDBJ databases">
        <title>Evolutionary Origins and Diversification of the Mycorrhizal Mutualists.</title>
        <authorList>
            <consortium name="DOE Joint Genome Institute"/>
            <consortium name="Mycorrhizal Genomics Consortium"/>
            <person name="Kohler A."/>
            <person name="Kuo A."/>
            <person name="Nagy L.G."/>
            <person name="Floudas D."/>
            <person name="Copeland A."/>
            <person name="Barry K.W."/>
            <person name="Cichocki N."/>
            <person name="Veneault-Fourrey C."/>
            <person name="LaButti K."/>
            <person name="Lindquist E.A."/>
            <person name="Lipzen A."/>
            <person name="Lundell T."/>
            <person name="Morin E."/>
            <person name="Murat C."/>
            <person name="Riley R."/>
            <person name="Ohm R."/>
            <person name="Sun H."/>
            <person name="Tunlid A."/>
            <person name="Henrissat B."/>
            <person name="Grigoriev I.V."/>
            <person name="Hibbett D.S."/>
            <person name="Martin F."/>
        </authorList>
    </citation>
    <scope>NUCLEOTIDE SEQUENCE [LARGE SCALE GENOMIC DNA]</scope>
    <source>
        <strain evidence="3">FD-334 SS-4</strain>
    </source>
</reference>
<dbReference type="EMBL" id="KN818005">
    <property type="protein sequence ID" value="KJA12676.1"/>
    <property type="molecule type" value="Genomic_DNA"/>
</dbReference>
<evidence type="ECO:0000256" key="1">
    <source>
        <dbReference type="SAM" id="MobiDB-lite"/>
    </source>
</evidence>
<dbReference type="AlphaFoldDB" id="A0A0D2N7D6"/>
<accession>A0A0D2N7D6</accession>
<feature type="compositionally biased region" description="Basic and acidic residues" evidence="1">
    <location>
        <begin position="84"/>
        <end position="94"/>
    </location>
</feature>
<name>A0A0D2N7D6_HYPSF</name>
<evidence type="ECO:0000313" key="2">
    <source>
        <dbReference type="EMBL" id="KJA12676.1"/>
    </source>
</evidence>
<feature type="compositionally biased region" description="Low complexity" evidence="1">
    <location>
        <begin position="37"/>
        <end position="48"/>
    </location>
</feature>
<sequence>MIIPEARAQGVQTAHTYIRAARVSRPAGGGQRRISRAHAPPRAQAQRTAHAHGRVSKSSITHLLAFYAELPHPTCTFEFEFHENPRSAESESSSHIRNHNHARAPSPTHALLVPGSSPAHVHPE</sequence>
<dbReference type="Proteomes" id="UP000054270">
    <property type="component" value="Unassembled WGS sequence"/>
</dbReference>
<protein>
    <submittedName>
        <fullName evidence="2">Uncharacterized protein</fullName>
    </submittedName>
</protein>
<keyword evidence="3" id="KW-1185">Reference proteome</keyword>